<organism evidence="5 6">
    <name type="scientific">Methanobrevibacter curvatus</name>
    <dbReference type="NCBI Taxonomy" id="49547"/>
    <lineage>
        <taxon>Archaea</taxon>
        <taxon>Methanobacteriati</taxon>
        <taxon>Methanobacteriota</taxon>
        <taxon>Methanomada group</taxon>
        <taxon>Methanobacteria</taxon>
        <taxon>Methanobacteriales</taxon>
        <taxon>Methanobacteriaceae</taxon>
        <taxon>Methanobrevibacter</taxon>
    </lineage>
</organism>
<feature type="domain" description="HTH marR-type" evidence="4">
    <location>
        <begin position="8"/>
        <end position="143"/>
    </location>
</feature>
<sequence length="176" mass="21177">MDEKKKKLASQFMELAHIYRHLARHHRHHHKIKGIDPHKGQGRVISLLKIQPEIMQKELGYLLDISTQALAEILNKLEKKGYITREQSEKDRRSFVIKLTDSGREAVPEENYKRNYNYIEESFDCLDDEEQENLINYLDKIIENIENETDGNDFIKFFRERFFAKHKNMHNLFRDF</sequence>
<name>A0A166AID5_9EURY</name>
<dbReference type="InterPro" id="IPR036390">
    <property type="entry name" value="WH_DNA-bd_sf"/>
</dbReference>
<evidence type="ECO:0000313" key="5">
    <source>
        <dbReference type="EMBL" id="KZX12071.1"/>
    </source>
</evidence>
<proteinExistence type="predicted"/>
<evidence type="ECO:0000313" key="6">
    <source>
        <dbReference type="Proteomes" id="UP000077245"/>
    </source>
</evidence>
<dbReference type="AlphaFoldDB" id="A0A166AID5"/>
<evidence type="ECO:0000259" key="4">
    <source>
        <dbReference type="PROSITE" id="PS50995"/>
    </source>
</evidence>
<dbReference type="PANTHER" id="PTHR42756">
    <property type="entry name" value="TRANSCRIPTIONAL REGULATOR, MARR"/>
    <property type="match status" value="1"/>
</dbReference>
<dbReference type="InterPro" id="IPR000835">
    <property type="entry name" value="HTH_MarR-typ"/>
</dbReference>
<dbReference type="InterPro" id="IPR023187">
    <property type="entry name" value="Tscrpt_reg_MarR-type_CS"/>
</dbReference>
<reference evidence="5 6" key="1">
    <citation type="submission" date="2016-04" db="EMBL/GenBank/DDBJ databases">
        <title>Genome sequence of Methanobrevibacter curvatus DSM 11111.</title>
        <authorList>
            <person name="Poehlein A."/>
            <person name="Seedorf H."/>
            <person name="Daniel R."/>
        </authorList>
    </citation>
    <scope>NUCLEOTIDE SEQUENCE [LARGE SCALE GENOMIC DNA]</scope>
    <source>
        <strain evidence="5 6">DSM 11111</strain>
    </source>
</reference>
<accession>A0A166AID5</accession>
<dbReference type="PANTHER" id="PTHR42756:SF1">
    <property type="entry name" value="TRANSCRIPTIONAL REPRESSOR OF EMRAB OPERON"/>
    <property type="match status" value="1"/>
</dbReference>
<keyword evidence="2" id="KW-0238">DNA-binding</keyword>
<comment type="caution">
    <text evidence="5">The sequence shown here is derived from an EMBL/GenBank/DDBJ whole genome shotgun (WGS) entry which is preliminary data.</text>
</comment>
<dbReference type="PROSITE" id="PS01117">
    <property type="entry name" value="HTH_MARR_1"/>
    <property type="match status" value="1"/>
</dbReference>
<dbReference type="PROSITE" id="PS50995">
    <property type="entry name" value="HTH_MARR_2"/>
    <property type="match status" value="1"/>
</dbReference>
<dbReference type="EMBL" id="LWMV01000174">
    <property type="protein sequence ID" value="KZX12071.1"/>
    <property type="molecule type" value="Genomic_DNA"/>
</dbReference>
<dbReference type="GO" id="GO:0003700">
    <property type="term" value="F:DNA-binding transcription factor activity"/>
    <property type="evidence" value="ECO:0007669"/>
    <property type="project" value="InterPro"/>
</dbReference>
<evidence type="ECO:0000256" key="2">
    <source>
        <dbReference type="ARBA" id="ARBA00023125"/>
    </source>
</evidence>
<gene>
    <name evidence="5" type="primary">slyA_2</name>
    <name evidence="5" type="ORF">MBCUR_11740</name>
</gene>
<dbReference type="Gene3D" id="1.10.10.10">
    <property type="entry name" value="Winged helix-like DNA-binding domain superfamily/Winged helix DNA-binding domain"/>
    <property type="match status" value="1"/>
</dbReference>
<dbReference type="RefSeq" id="WP_067091472.1">
    <property type="nucleotide sequence ID" value="NZ_LWMV01000174.1"/>
</dbReference>
<evidence type="ECO:0000256" key="3">
    <source>
        <dbReference type="ARBA" id="ARBA00023163"/>
    </source>
</evidence>
<keyword evidence="3" id="KW-0804">Transcription</keyword>
<dbReference type="InterPro" id="IPR036388">
    <property type="entry name" value="WH-like_DNA-bd_sf"/>
</dbReference>
<protein>
    <submittedName>
        <fullName evidence="5">Transcriptional regulator SlyA</fullName>
    </submittedName>
</protein>
<dbReference type="SMART" id="SM00347">
    <property type="entry name" value="HTH_MARR"/>
    <property type="match status" value="1"/>
</dbReference>
<dbReference type="Proteomes" id="UP000077245">
    <property type="component" value="Unassembled WGS sequence"/>
</dbReference>
<keyword evidence="6" id="KW-1185">Reference proteome</keyword>
<dbReference type="PRINTS" id="PR00598">
    <property type="entry name" value="HTHMARR"/>
</dbReference>
<dbReference type="OrthoDB" id="82486at2157"/>
<evidence type="ECO:0000256" key="1">
    <source>
        <dbReference type="ARBA" id="ARBA00023015"/>
    </source>
</evidence>
<keyword evidence="1" id="KW-0805">Transcription regulation</keyword>
<dbReference type="STRING" id="49547.MBCUR_11740"/>
<dbReference type="SUPFAM" id="SSF46785">
    <property type="entry name" value="Winged helix' DNA-binding domain"/>
    <property type="match status" value="1"/>
</dbReference>
<dbReference type="GO" id="GO:0003677">
    <property type="term" value="F:DNA binding"/>
    <property type="evidence" value="ECO:0007669"/>
    <property type="project" value="UniProtKB-KW"/>
</dbReference>
<dbReference type="Pfam" id="PF01047">
    <property type="entry name" value="MarR"/>
    <property type="match status" value="1"/>
</dbReference>
<dbReference type="PATRIC" id="fig|49547.3.peg.1257"/>